<evidence type="ECO:0000256" key="5">
    <source>
        <dbReference type="ARBA" id="ARBA00022692"/>
    </source>
</evidence>
<comment type="similarity">
    <text evidence="8">Belongs to the TsuA/YedE (TC 9.B.102) family.</text>
</comment>
<feature type="transmembrane region" description="Helical" evidence="9">
    <location>
        <begin position="54"/>
        <end position="73"/>
    </location>
</feature>
<evidence type="ECO:0000256" key="3">
    <source>
        <dbReference type="ARBA" id="ARBA00022475"/>
    </source>
</evidence>
<evidence type="ECO:0000313" key="10">
    <source>
        <dbReference type="EMBL" id="TCS63681.1"/>
    </source>
</evidence>
<feature type="transmembrane region" description="Helical" evidence="9">
    <location>
        <begin position="115"/>
        <end position="137"/>
    </location>
</feature>
<keyword evidence="11" id="KW-1185">Reference proteome</keyword>
<evidence type="ECO:0000313" key="11">
    <source>
        <dbReference type="Proteomes" id="UP000295304"/>
    </source>
</evidence>
<dbReference type="Pfam" id="PF04143">
    <property type="entry name" value="Sulf_transp"/>
    <property type="match status" value="1"/>
</dbReference>
<protein>
    <submittedName>
        <fullName evidence="10">Sulfur transporter</fullName>
    </submittedName>
</protein>
<reference evidence="10 11" key="1">
    <citation type="submission" date="2019-03" db="EMBL/GenBank/DDBJ databases">
        <title>Genomic Encyclopedia of Type Strains, Phase IV (KMG-IV): sequencing the most valuable type-strain genomes for metagenomic binning, comparative biology and taxonomic classification.</title>
        <authorList>
            <person name="Goeker M."/>
        </authorList>
    </citation>
    <scope>NUCLEOTIDE SEQUENCE [LARGE SCALE GENOMIC DNA]</scope>
    <source>
        <strain evidence="10 11">DSM 101688</strain>
    </source>
</reference>
<keyword evidence="2" id="KW-0813">Transport</keyword>
<evidence type="ECO:0000256" key="1">
    <source>
        <dbReference type="ARBA" id="ARBA00004429"/>
    </source>
</evidence>
<evidence type="ECO:0000256" key="4">
    <source>
        <dbReference type="ARBA" id="ARBA00022519"/>
    </source>
</evidence>
<evidence type="ECO:0000256" key="8">
    <source>
        <dbReference type="ARBA" id="ARBA00035655"/>
    </source>
</evidence>
<keyword evidence="5 9" id="KW-0812">Transmembrane</keyword>
<dbReference type="PANTHER" id="PTHR30574:SF1">
    <property type="entry name" value="SULPHUR TRANSPORT DOMAIN-CONTAINING PROTEIN"/>
    <property type="match status" value="1"/>
</dbReference>
<comment type="caution">
    <text evidence="10">The sequence shown here is derived from an EMBL/GenBank/DDBJ whole genome shotgun (WGS) entry which is preliminary data.</text>
</comment>
<dbReference type="Proteomes" id="UP000295304">
    <property type="component" value="Unassembled WGS sequence"/>
</dbReference>
<dbReference type="AlphaFoldDB" id="A0A4V2UNX1"/>
<evidence type="ECO:0000256" key="6">
    <source>
        <dbReference type="ARBA" id="ARBA00022989"/>
    </source>
</evidence>
<dbReference type="EMBL" id="SLZW01000003">
    <property type="protein sequence ID" value="TCS63681.1"/>
    <property type="molecule type" value="Genomic_DNA"/>
</dbReference>
<sequence length="366" mass="37897">MDIAGIIDTFGSGIVAASGGLLVGLAFGAFAQRSQFCMRSAVIEVSRGVFGKKLAIWLLAFSGAVALTQWLIAGDLLDVTQARQLAARGSMSGAVIGGLMFGAGMIFSRGCAARLLVLSATGNLRALLAGLVLTIIAQASLRGVLSPFREGLAELWTVDGGRSRDLMAVLGFNGGYIPILIATVLLIAALILARRSRLSLWVGVGAFGVGAMVAVGWLFTYVMSYQSFDPILVKSISFIGPSTDTLMALINEPSIPLTFDLGMVPGVFAGSFLAAVLTRDLKFACFNSERPMPRYIFGASLMGFGGMLAGGCAVGAGVTGGAVFALTAWVALLSMWVGAALTDLIVDRLRLRPGAVGSTKGMAPAE</sequence>
<dbReference type="OrthoDB" id="5342349at2"/>
<dbReference type="InterPro" id="IPR007272">
    <property type="entry name" value="Sulf_transp_TsuA/YedE"/>
</dbReference>
<keyword evidence="7 9" id="KW-0472">Membrane</keyword>
<feature type="transmembrane region" description="Helical" evidence="9">
    <location>
        <begin position="322"/>
        <end position="346"/>
    </location>
</feature>
<comment type="subcellular location">
    <subcellularLocation>
        <location evidence="1">Cell inner membrane</location>
        <topology evidence="1">Multi-pass membrane protein</topology>
    </subcellularLocation>
</comment>
<gene>
    <name evidence="10" type="ORF">EDD55_103305</name>
</gene>
<feature type="transmembrane region" description="Helical" evidence="9">
    <location>
        <begin position="295"/>
        <end position="316"/>
    </location>
</feature>
<feature type="transmembrane region" description="Helical" evidence="9">
    <location>
        <begin position="85"/>
        <end position="108"/>
    </location>
</feature>
<feature type="transmembrane region" description="Helical" evidence="9">
    <location>
        <begin position="255"/>
        <end position="275"/>
    </location>
</feature>
<feature type="transmembrane region" description="Helical" evidence="9">
    <location>
        <begin position="6"/>
        <end position="30"/>
    </location>
</feature>
<dbReference type="RefSeq" id="WP_132938639.1">
    <property type="nucleotide sequence ID" value="NZ_CP119676.1"/>
</dbReference>
<keyword evidence="6 9" id="KW-1133">Transmembrane helix</keyword>
<accession>A0A4V2UNX1</accession>
<dbReference type="PANTHER" id="PTHR30574">
    <property type="entry name" value="INNER MEMBRANE PROTEIN YEDE"/>
    <property type="match status" value="1"/>
</dbReference>
<keyword evidence="3" id="KW-1003">Cell membrane</keyword>
<keyword evidence="4" id="KW-0997">Cell inner membrane</keyword>
<proteinExistence type="inferred from homology"/>
<name>A0A4V2UNX1_9PROT</name>
<dbReference type="GO" id="GO:0005886">
    <property type="term" value="C:plasma membrane"/>
    <property type="evidence" value="ECO:0007669"/>
    <property type="project" value="UniProtKB-SubCell"/>
</dbReference>
<evidence type="ECO:0000256" key="2">
    <source>
        <dbReference type="ARBA" id="ARBA00022448"/>
    </source>
</evidence>
<feature type="transmembrane region" description="Helical" evidence="9">
    <location>
        <begin position="200"/>
        <end position="223"/>
    </location>
</feature>
<organism evidence="10 11">
    <name type="scientific">Varunaivibrio sulfuroxidans</name>
    <dbReference type="NCBI Taxonomy" id="1773489"/>
    <lineage>
        <taxon>Bacteria</taxon>
        <taxon>Pseudomonadati</taxon>
        <taxon>Pseudomonadota</taxon>
        <taxon>Alphaproteobacteria</taxon>
        <taxon>Rhodospirillales</taxon>
        <taxon>Magnetovibrionaceae</taxon>
        <taxon>Varunaivibrio</taxon>
    </lineage>
</organism>
<feature type="transmembrane region" description="Helical" evidence="9">
    <location>
        <begin position="175"/>
        <end position="193"/>
    </location>
</feature>
<evidence type="ECO:0000256" key="9">
    <source>
        <dbReference type="SAM" id="Phobius"/>
    </source>
</evidence>
<evidence type="ECO:0000256" key="7">
    <source>
        <dbReference type="ARBA" id="ARBA00023136"/>
    </source>
</evidence>